<evidence type="ECO:0000256" key="5">
    <source>
        <dbReference type="ARBA" id="ARBA00023136"/>
    </source>
</evidence>
<protein>
    <submittedName>
        <fullName evidence="7">Clarin-3</fullName>
    </submittedName>
</protein>
<feature type="transmembrane region" description="Helical" evidence="6">
    <location>
        <begin position="160"/>
        <end position="178"/>
    </location>
</feature>
<dbReference type="GO" id="GO:0007605">
    <property type="term" value="P:sensory perception of sound"/>
    <property type="evidence" value="ECO:0007669"/>
    <property type="project" value="UniProtKB-ARBA"/>
</dbReference>
<sequence>MPSAEKILYFLSSAVSSIIGVAVLSYGMSAEWSSSTMACSLSGNSSFNGYAIIRMGLFEGKEFTGGCNPFSVPEGKVKVFETLGEAGGAGAGIHAVVVVLLVIALVASAACVAFLAMVLYLVNLLEINITKSMLLVNLDAILKDVVVTFLVGFYMLLLYIIFNLFSIILVYLYAHMAYRQRQEQQKPTEDAPKEILMY</sequence>
<proteinExistence type="inferred from homology"/>
<evidence type="ECO:0000256" key="1">
    <source>
        <dbReference type="ARBA" id="ARBA00004141"/>
    </source>
</evidence>
<keyword evidence="3 6" id="KW-0812">Transmembrane</keyword>
<dbReference type="Proteomes" id="UP000319801">
    <property type="component" value="Unassembled WGS sequence"/>
</dbReference>
<name>A0A556TJJ6_BAGYA</name>
<evidence type="ECO:0000313" key="8">
    <source>
        <dbReference type="Proteomes" id="UP000319801"/>
    </source>
</evidence>
<dbReference type="OrthoDB" id="9450082at2759"/>
<reference evidence="7 8" key="1">
    <citation type="journal article" date="2019" name="Genome Biol. Evol.">
        <title>Whole-Genome Sequencing of the Giant Devil Catfish, Bagarius yarrelli.</title>
        <authorList>
            <person name="Jiang W."/>
            <person name="Lv Y."/>
            <person name="Cheng L."/>
            <person name="Yang K."/>
            <person name="Chao B."/>
            <person name="Wang X."/>
            <person name="Li Y."/>
            <person name="Pan X."/>
            <person name="You X."/>
            <person name="Zhang Y."/>
            <person name="Yang J."/>
            <person name="Li J."/>
            <person name="Zhang X."/>
            <person name="Liu S."/>
            <person name="Sun C."/>
            <person name="Yang J."/>
            <person name="Shi Q."/>
        </authorList>
    </citation>
    <scope>NUCLEOTIDE SEQUENCE [LARGE SCALE GENOMIC DNA]</scope>
    <source>
        <strain evidence="7">JWS20170419001</strain>
        <tissue evidence="7">Muscle</tissue>
    </source>
</reference>
<dbReference type="PANTHER" id="PTHR31548">
    <property type="entry name" value="CLARIN"/>
    <property type="match status" value="1"/>
</dbReference>
<evidence type="ECO:0000256" key="2">
    <source>
        <dbReference type="ARBA" id="ARBA00005787"/>
    </source>
</evidence>
<evidence type="ECO:0000313" key="7">
    <source>
        <dbReference type="EMBL" id="TSK14906.1"/>
    </source>
</evidence>
<keyword evidence="8" id="KW-1185">Reference proteome</keyword>
<gene>
    <name evidence="7" type="ORF">Baya_0889</name>
</gene>
<comment type="caution">
    <text evidence="7">The sequence shown here is derived from an EMBL/GenBank/DDBJ whole genome shotgun (WGS) entry which is preliminary data.</text>
</comment>
<comment type="subcellular location">
    <subcellularLocation>
        <location evidence="1">Membrane</location>
        <topology evidence="1">Multi-pass membrane protein</topology>
    </subcellularLocation>
</comment>
<dbReference type="EMBL" id="VCAZ01000002">
    <property type="protein sequence ID" value="TSK14906.1"/>
    <property type="molecule type" value="Genomic_DNA"/>
</dbReference>
<evidence type="ECO:0000256" key="6">
    <source>
        <dbReference type="SAM" id="Phobius"/>
    </source>
</evidence>
<dbReference type="AlphaFoldDB" id="A0A556TJJ6"/>
<comment type="similarity">
    <text evidence="2">Belongs to the clarin family.</text>
</comment>
<evidence type="ECO:0000256" key="4">
    <source>
        <dbReference type="ARBA" id="ARBA00022989"/>
    </source>
</evidence>
<accession>A0A556TJJ6</accession>
<keyword evidence="4 6" id="KW-1133">Transmembrane helix</keyword>
<evidence type="ECO:0000256" key="3">
    <source>
        <dbReference type="ARBA" id="ARBA00022692"/>
    </source>
</evidence>
<keyword evidence="5 6" id="KW-0472">Membrane</keyword>
<dbReference type="PANTHER" id="PTHR31548:SF3">
    <property type="entry name" value="CLARIN-3"/>
    <property type="match status" value="1"/>
</dbReference>
<dbReference type="InterPro" id="IPR026748">
    <property type="entry name" value="Clarin"/>
</dbReference>
<feature type="transmembrane region" description="Helical" evidence="6">
    <location>
        <begin position="93"/>
        <end position="122"/>
    </location>
</feature>
<organism evidence="7 8">
    <name type="scientific">Bagarius yarrelli</name>
    <name type="common">Goonch</name>
    <name type="synonym">Bagrus yarrelli</name>
    <dbReference type="NCBI Taxonomy" id="175774"/>
    <lineage>
        <taxon>Eukaryota</taxon>
        <taxon>Metazoa</taxon>
        <taxon>Chordata</taxon>
        <taxon>Craniata</taxon>
        <taxon>Vertebrata</taxon>
        <taxon>Euteleostomi</taxon>
        <taxon>Actinopterygii</taxon>
        <taxon>Neopterygii</taxon>
        <taxon>Teleostei</taxon>
        <taxon>Ostariophysi</taxon>
        <taxon>Siluriformes</taxon>
        <taxon>Sisoridae</taxon>
        <taxon>Sisorinae</taxon>
        <taxon>Bagarius</taxon>
    </lineage>
</organism>
<feature type="transmembrane region" description="Helical" evidence="6">
    <location>
        <begin position="7"/>
        <end position="28"/>
    </location>
</feature>
<dbReference type="GO" id="GO:0016020">
    <property type="term" value="C:membrane"/>
    <property type="evidence" value="ECO:0007669"/>
    <property type="project" value="UniProtKB-SubCell"/>
</dbReference>